<dbReference type="Proteomes" id="UP001596166">
    <property type="component" value="Unassembled WGS sequence"/>
</dbReference>
<evidence type="ECO:0000313" key="2">
    <source>
        <dbReference type="EMBL" id="MFC5353541.1"/>
    </source>
</evidence>
<organism evidence="2 3">
    <name type="scientific">Azospirillum himalayense</name>
    <dbReference type="NCBI Taxonomy" id="654847"/>
    <lineage>
        <taxon>Bacteria</taxon>
        <taxon>Pseudomonadati</taxon>
        <taxon>Pseudomonadota</taxon>
        <taxon>Alphaproteobacteria</taxon>
        <taxon>Rhodospirillales</taxon>
        <taxon>Azospirillaceae</taxon>
        <taxon>Azospirillum</taxon>
    </lineage>
</organism>
<feature type="region of interest" description="Disordered" evidence="1">
    <location>
        <begin position="35"/>
        <end position="59"/>
    </location>
</feature>
<gene>
    <name evidence="2" type="ORF">ACFPMG_00850</name>
</gene>
<sequence>MIEAIRKFALAHAGTQEAEVVNAVCDQLAETQRRHAERSERIKHSMARGARLTDHRIKL</sequence>
<evidence type="ECO:0000313" key="3">
    <source>
        <dbReference type="Proteomes" id="UP001596166"/>
    </source>
</evidence>
<reference evidence="3" key="1">
    <citation type="journal article" date="2019" name="Int. J. Syst. Evol. Microbiol.">
        <title>The Global Catalogue of Microorganisms (GCM) 10K type strain sequencing project: providing services to taxonomists for standard genome sequencing and annotation.</title>
        <authorList>
            <consortium name="The Broad Institute Genomics Platform"/>
            <consortium name="The Broad Institute Genome Sequencing Center for Infectious Disease"/>
            <person name="Wu L."/>
            <person name="Ma J."/>
        </authorList>
    </citation>
    <scope>NUCLEOTIDE SEQUENCE [LARGE SCALE GENOMIC DNA]</scope>
    <source>
        <strain evidence="3">CCUG 58760</strain>
    </source>
</reference>
<accession>A0ABW0FYZ7</accession>
<keyword evidence="3" id="KW-1185">Reference proteome</keyword>
<protein>
    <submittedName>
        <fullName evidence="2">Uncharacterized protein</fullName>
    </submittedName>
</protein>
<dbReference type="EMBL" id="JBHSLC010000002">
    <property type="protein sequence ID" value="MFC5353541.1"/>
    <property type="molecule type" value="Genomic_DNA"/>
</dbReference>
<evidence type="ECO:0000256" key="1">
    <source>
        <dbReference type="SAM" id="MobiDB-lite"/>
    </source>
</evidence>
<name>A0ABW0FYZ7_9PROT</name>
<comment type="caution">
    <text evidence="2">The sequence shown here is derived from an EMBL/GenBank/DDBJ whole genome shotgun (WGS) entry which is preliminary data.</text>
</comment>
<dbReference type="RefSeq" id="WP_376993368.1">
    <property type="nucleotide sequence ID" value="NZ_JBHSLC010000002.1"/>
</dbReference>
<proteinExistence type="predicted"/>